<keyword evidence="2" id="KW-0472">Membrane</keyword>
<keyword evidence="2" id="KW-1133">Transmembrane helix</keyword>
<evidence type="ECO:0000313" key="4">
    <source>
        <dbReference type="Proteomes" id="UP000469558"/>
    </source>
</evidence>
<protein>
    <recommendedName>
        <fullName evidence="5">Acetylserotonin methytransferase-like protein</fullName>
    </recommendedName>
</protein>
<dbReference type="AlphaFoldDB" id="A0A8T9BX57"/>
<feature type="region of interest" description="Disordered" evidence="1">
    <location>
        <begin position="141"/>
        <end position="167"/>
    </location>
</feature>
<feature type="compositionally biased region" description="Low complexity" evidence="1">
    <location>
        <begin position="321"/>
        <end position="330"/>
    </location>
</feature>
<organism evidence="3 4">
    <name type="scientific">Lachnellula suecica</name>
    <dbReference type="NCBI Taxonomy" id="602035"/>
    <lineage>
        <taxon>Eukaryota</taxon>
        <taxon>Fungi</taxon>
        <taxon>Dikarya</taxon>
        <taxon>Ascomycota</taxon>
        <taxon>Pezizomycotina</taxon>
        <taxon>Leotiomycetes</taxon>
        <taxon>Helotiales</taxon>
        <taxon>Lachnaceae</taxon>
        <taxon>Lachnellula</taxon>
    </lineage>
</organism>
<evidence type="ECO:0000256" key="1">
    <source>
        <dbReference type="SAM" id="MobiDB-lite"/>
    </source>
</evidence>
<keyword evidence="4" id="KW-1185">Reference proteome</keyword>
<keyword evidence="2" id="KW-0812">Transmembrane</keyword>
<feature type="region of interest" description="Disordered" evidence="1">
    <location>
        <begin position="307"/>
        <end position="340"/>
    </location>
</feature>
<feature type="region of interest" description="Disordered" evidence="1">
    <location>
        <begin position="1"/>
        <end position="117"/>
    </location>
</feature>
<feature type="region of interest" description="Disordered" evidence="1">
    <location>
        <begin position="494"/>
        <end position="520"/>
    </location>
</feature>
<feature type="compositionally biased region" description="Polar residues" evidence="1">
    <location>
        <begin position="69"/>
        <end position="117"/>
    </location>
</feature>
<evidence type="ECO:0008006" key="5">
    <source>
        <dbReference type="Google" id="ProtNLM"/>
    </source>
</evidence>
<feature type="transmembrane region" description="Helical" evidence="2">
    <location>
        <begin position="550"/>
        <end position="572"/>
    </location>
</feature>
<evidence type="ECO:0000313" key="3">
    <source>
        <dbReference type="EMBL" id="TVY68769.1"/>
    </source>
</evidence>
<name>A0A8T9BX57_9HELO</name>
<evidence type="ECO:0000256" key="2">
    <source>
        <dbReference type="SAM" id="Phobius"/>
    </source>
</evidence>
<dbReference type="Proteomes" id="UP000469558">
    <property type="component" value="Unassembled WGS sequence"/>
</dbReference>
<dbReference type="EMBL" id="QGMK01001434">
    <property type="protein sequence ID" value="TVY68769.1"/>
    <property type="molecule type" value="Genomic_DNA"/>
</dbReference>
<dbReference type="OrthoDB" id="5383338at2759"/>
<gene>
    <name evidence="3" type="ORF">LSUE1_G009159</name>
</gene>
<feature type="compositionally biased region" description="Polar residues" evidence="1">
    <location>
        <begin position="141"/>
        <end position="163"/>
    </location>
</feature>
<comment type="caution">
    <text evidence="3">The sequence shown here is derived from an EMBL/GenBank/DDBJ whole genome shotgun (WGS) entry which is preliminary data.</text>
</comment>
<proteinExistence type="predicted"/>
<sequence>MSAPAQQAPVNMGLQLFPPPPKRKSNPSRKPSTRRNAINPQSPPQSAVDRPESPSFAQDGRQSALGGRSTPQPTSFSQNGGQYGGRSTPQPDPFSQTEQRQYSGGRSTPQPSNNWPIAQPSQAHIAAEIPRSQTSFSEAPTLVRNNSNSSHNSIAKNGMNGSPQRGEPVMRSIFPKYNPDLPLEHQPYFPTQTSPTHIPKTIINRRPYSPSIHDVNRSPAGLQSPMSVGSPGRFPRGVLDESIMEPSSTEELKELWKVTNGWRVSASEGRSFCLKMASHPEEPIHTLSSATQTFYTLRIVPTSTSAHMTMTRQDPTKPAASSSPRIGSSSKSKDSSMEVMGTPLEETARRLPPNDGLVALLYPKAAANMAIDMASKPHRADSSSVIAAAERECGRLVWDEDSQKYYLVHPAVSNPFVISISSSPAWSRVEYTLEHPELPHNIVRLVRDGAGTGFLEVDTSVASRIDAFYIVDVAICAVLLTALEEEKTRKIEHFEAPPAIRPASPQSPKSSKWKRTSKTASPVKREEFELDLESQDSLKGKREKGKEDKIPGFFGLVWMLVKCFVWVVTMVFKALAKIMIFLSKCLTRKS</sequence>
<accession>A0A8T9BX57</accession>
<feature type="compositionally biased region" description="Basic residues" evidence="1">
    <location>
        <begin position="21"/>
        <end position="33"/>
    </location>
</feature>
<reference evidence="3 4" key="1">
    <citation type="submission" date="2018-05" db="EMBL/GenBank/DDBJ databases">
        <title>Genome sequencing and assembly of the regulated plant pathogen Lachnellula willkommii and related sister species for the development of diagnostic species identification markers.</title>
        <authorList>
            <person name="Giroux E."/>
            <person name="Bilodeau G."/>
        </authorList>
    </citation>
    <scope>NUCLEOTIDE SEQUENCE [LARGE SCALE GENOMIC DNA]</scope>
    <source>
        <strain evidence="3 4">CBS 268.59</strain>
    </source>
</reference>